<name>A0A5N6Z1I1_9EURO</name>
<evidence type="ECO:0000256" key="1">
    <source>
        <dbReference type="SAM" id="Phobius"/>
    </source>
</evidence>
<keyword evidence="1" id="KW-0812">Transmembrane</keyword>
<gene>
    <name evidence="2" type="ORF">BDV28DRAFT_136889</name>
</gene>
<keyword evidence="1" id="KW-0472">Membrane</keyword>
<keyword evidence="3" id="KW-1185">Reference proteome</keyword>
<keyword evidence="1" id="KW-1133">Transmembrane helix</keyword>
<accession>A0A5N6Z1I1</accession>
<protein>
    <submittedName>
        <fullName evidence="2">Uncharacterized protein</fullName>
    </submittedName>
</protein>
<evidence type="ECO:0000313" key="3">
    <source>
        <dbReference type="Proteomes" id="UP000327118"/>
    </source>
</evidence>
<dbReference type="EMBL" id="ML739166">
    <property type="protein sequence ID" value="KAE8351527.1"/>
    <property type="molecule type" value="Genomic_DNA"/>
</dbReference>
<dbReference type="Proteomes" id="UP000327118">
    <property type="component" value="Unassembled WGS sequence"/>
</dbReference>
<evidence type="ECO:0000313" key="2">
    <source>
        <dbReference type="EMBL" id="KAE8351527.1"/>
    </source>
</evidence>
<feature type="transmembrane region" description="Helical" evidence="1">
    <location>
        <begin position="50"/>
        <end position="69"/>
    </location>
</feature>
<proteinExistence type="predicted"/>
<reference evidence="3" key="1">
    <citation type="submission" date="2019-04" db="EMBL/GenBank/DDBJ databases">
        <title>Friends and foes A comparative genomics studyof 23 Aspergillus species from section Flavi.</title>
        <authorList>
            <consortium name="DOE Joint Genome Institute"/>
            <person name="Kjaerbolling I."/>
            <person name="Vesth T."/>
            <person name="Frisvad J.C."/>
            <person name="Nybo J.L."/>
            <person name="Theobald S."/>
            <person name="Kildgaard S."/>
            <person name="Isbrandt T."/>
            <person name="Kuo A."/>
            <person name="Sato A."/>
            <person name="Lyhne E.K."/>
            <person name="Kogle M.E."/>
            <person name="Wiebenga A."/>
            <person name="Kun R.S."/>
            <person name="Lubbers R.J."/>
            <person name="Makela M.R."/>
            <person name="Barry K."/>
            <person name="Chovatia M."/>
            <person name="Clum A."/>
            <person name="Daum C."/>
            <person name="Haridas S."/>
            <person name="He G."/>
            <person name="LaButti K."/>
            <person name="Lipzen A."/>
            <person name="Mondo S."/>
            <person name="Riley R."/>
            <person name="Salamov A."/>
            <person name="Simmons B.A."/>
            <person name="Magnuson J.K."/>
            <person name="Henrissat B."/>
            <person name="Mortensen U.H."/>
            <person name="Larsen T.O."/>
            <person name="Devries R.P."/>
            <person name="Grigoriev I.V."/>
            <person name="Machida M."/>
            <person name="Baker S.E."/>
            <person name="Andersen M.R."/>
        </authorList>
    </citation>
    <scope>NUCLEOTIDE SEQUENCE [LARGE SCALE GENOMIC DNA]</scope>
    <source>
        <strain evidence="3">CBS 553.77</strain>
    </source>
</reference>
<sequence length="72" mass="8299">MVSSIHPEQSNDYTHLCLIAGVMDSGAITMNSRTVSFNNYTIKVDSFNPTWWIILVWRTLGIYSMIVNVRCW</sequence>
<dbReference type="AlphaFoldDB" id="A0A5N6Z1I1"/>
<organism evidence="2 3">
    <name type="scientific">Aspergillus coremiiformis</name>
    <dbReference type="NCBI Taxonomy" id="138285"/>
    <lineage>
        <taxon>Eukaryota</taxon>
        <taxon>Fungi</taxon>
        <taxon>Dikarya</taxon>
        <taxon>Ascomycota</taxon>
        <taxon>Pezizomycotina</taxon>
        <taxon>Eurotiomycetes</taxon>
        <taxon>Eurotiomycetidae</taxon>
        <taxon>Eurotiales</taxon>
        <taxon>Aspergillaceae</taxon>
        <taxon>Aspergillus</taxon>
        <taxon>Aspergillus subgen. Circumdati</taxon>
    </lineage>
</organism>